<evidence type="ECO:0000256" key="8">
    <source>
        <dbReference type="ARBA" id="ARBA00023136"/>
    </source>
</evidence>
<evidence type="ECO:0000256" key="1">
    <source>
        <dbReference type="ARBA" id="ARBA00004429"/>
    </source>
</evidence>
<dbReference type="Pfam" id="PF00873">
    <property type="entry name" value="ACR_tran"/>
    <property type="match status" value="1"/>
</dbReference>
<dbReference type="InterPro" id="IPR000731">
    <property type="entry name" value="SSD"/>
</dbReference>
<feature type="transmembrane region" description="Helical" evidence="9">
    <location>
        <begin position="893"/>
        <end position="913"/>
    </location>
</feature>
<feature type="transmembrane region" description="Helical" evidence="9">
    <location>
        <begin position="867"/>
        <end position="886"/>
    </location>
</feature>
<evidence type="ECO:0000256" key="5">
    <source>
        <dbReference type="ARBA" id="ARBA00022519"/>
    </source>
</evidence>
<proteinExistence type="inferred from homology"/>
<evidence type="ECO:0000256" key="7">
    <source>
        <dbReference type="ARBA" id="ARBA00022989"/>
    </source>
</evidence>
<keyword evidence="4" id="KW-1003">Cell membrane</keyword>
<dbReference type="Gene3D" id="3.30.70.1430">
    <property type="entry name" value="Multidrug efflux transporter AcrB pore domain"/>
    <property type="match status" value="2"/>
</dbReference>
<dbReference type="FunFam" id="3.30.70.1430:FF:000001">
    <property type="entry name" value="Efflux pump membrane transporter"/>
    <property type="match status" value="1"/>
</dbReference>
<keyword evidence="3 9" id="KW-0813">Transport</keyword>
<reference evidence="11 12" key="1">
    <citation type="submission" date="2014-07" db="EMBL/GenBank/DDBJ databases">
        <title>Draft Genome Sequences of Environmental Pseudomonas syringae strains.</title>
        <authorList>
            <person name="Baltrus D.A."/>
            <person name="Berge O."/>
            <person name="Morris C."/>
        </authorList>
    </citation>
    <scope>NUCLEOTIDE SEQUENCE [LARGE SCALE GENOMIC DNA]</scope>
    <source>
        <strain evidence="11 12">CEB003</strain>
    </source>
</reference>
<feature type="transmembrane region" description="Helical" evidence="9">
    <location>
        <begin position="539"/>
        <end position="557"/>
    </location>
</feature>
<comment type="subcellular location">
    <subcellularLocation>
        <location evidence="1 9">Cell inner membrane</location>
        <topology evidence="1 9">Multi-pass membrane protein</topology>
    </subcellularLocation>
</comment>
<dbReference type="Gene3D" id="1.20.1640.10">
    <property type="entry name" value="Multidrug efflux transporter AcrB transmembrane domain"/>
    <property type="match status" value="2"/>
</dbReference>
<dbReference type="AlphaFoldDB" id="A0A085UV99"/>
<comment type="caution">
    <text evidence="9">Lacks conserved residue(s) required for the propagation of feature annotation.</text>
</comment>
<feature type="transmembrane region" description="Helical" evidence="9">
    <location>
        <begin position="433"/>
        <end position="457"/>
    </location>
</feature>
<dbReference type="EMBL" id="JPQT01000130">
    <property type="protein sequence ID" value="KFE47112.1"/>
    <property type="molecule type" value="Genomic_DNA"/>
</dbReference>
<dbReference type="PRINTS" id="PR00702">
    <property type="entry name" value="ACRIFLAVINRP"/>
</dbReference>
<feature type="transmembrane region" description="Helical" evidence="9">
    <location>
        <begin position="1000"/>
        <end position="1025"/>
    </location>
</feature>
<gene>
    <name evidence="11" type="ORF">IV02_23565</name>
</gene>
<dbReference type="PATRIC" id="fig|317.174.peg.4820"/>
<keyword evidence="7 9" id="KW-1133">Transmembrane helix</keyword>
<dbReference type="InterPro" id="IPR027463">
    <property type="entry name" value="AcrB_DN_DC_subdom"/>
</dbReference>
<dbReference type="InterPro" id="IPR001036">
    <property type="entry name" value="Acrflvin-R"/>
</dbReference>
<evidence type="ECO:0000256" key="9">
    <source>
        <dbReference type="RuleBase" id="RU364070"/>
    </source>
</evidence>
<comment type="similarity">
    <text evidence="2 9">Belongs to the resistance-nodulation-cell division (RND) (TC 2.A.6) family.</text>
</comment>
<dbReference type="Gene3D" id="3.30.2090.10">
    <property type="entry name" value="Multidrug efflux transporter AcrB TolC docking domain, DN and DC subdomains"/>
    <property type="match status" value="2"/>
</dbReference>
<feature type="transmembrane region" description="Helical" evidence="9">
    <location>
        <begin position="919"/>
        <end position="943"/>
    </location>
</feature>
<feature type="transmembrane region" description="Helical" evidence="9">
    <location>
        <begin position="339"/>
        <end position="358"/>
    </location>
</feature>
<dbReference type="NCBIfam" id="TIGR00915">
    <property type="entry name" value="2A0602"/>
    <property type="match status" value="1"/>
</dbReference>
<evidence type="ECO:0000256" key="2">
    <source>
        <dbReference type="ARBA" id="ARBA00010942"/>
    </source>
</evidence>
<evidence type="ECO:0000313" key="12">
    <source>
        <dbReference type="Proteomes" id="UP000028643"/>
    </source>
</evidence>
<sequence>MPQFFIDRPIFAWVIALFIVLAGLLAIPNLPVAQYPSVAPPQIELTATYPGASAQTIDESVVSLIEQELNGVNHLLYFSSSSSQGQATMTVTFQPGTDPELAKVDVQNRLKVVEPRLPRAVSQQGLQIEETSAGFLMIATLTSTDGRLDEIALSDYLTRNVVNELKRLDGVGKAQLFGSERAMRVWIDPQKLVAFNLTPADVSQAIAEQNVQVSAGSIGDLPSSTDQELTATVMVKGQLSSPEEFAAIVLKANQNGSNVTVGDVARVEVGGQSYNFATRLNGKQSVALGVQLAPAGNAMSTATHVREKLDELSKYFPAGVKYDIPYDTSPFVKVSITKVIHTLLEAMVLVFIVMFVFLQNVRYTLIPALVVPVALMGTFAVMYVLGFSINVLTLFGMVLAIGILVDDAIVVVENVERLMVKEGLSPKDATRKAMTEISSAIIGITLVLTAVFIPMAFMSGSVGVIYKQFSISMAVSIVFSAFLALSLTPALCATLLKPIPANSHHEKKGFFGWFNRRFEQMSDRYEGWVSKAVRQLGRYMLVFLVLVGIMALLFSRLPSSFLPVEDQGYTITDIQLPPGASQNRTIEIARQIEAHNAQEPGIANTVMILGFSFSGSGQNAALAFTTLTDWADRGAEDSAQSIADRASAVFSAFKDAMVFSLLPPPVEGLGTSGGFEVRLQDRSAQGYEALRQARDELLSKVSASPLLQNVREAALAETPQVNIEVDRQQANAMGVSFAAIANVLSTSLGSAYVNDFPNLGRMQQVIVQSEGDRRQQVDDIMKLEVKNNQGRMVPVSAFSKVKWERGPAQLNRYNGYPSVSLSGEPSPGHSTGEAMDEMQRLASGLPAGFALQWTGLSLQESISGGQAPLLFGLSMLVVFLCLAALYESWAIPAAVLLVVPLGVIGAVLAVTLRGMPNDVFFKVGLITIIGLSAKNAILIIEFAKSLHDQGMGRVEASIQAARLRLRPIIMTSLAFILGVVPLVFASGASSASQQAIGTGVIGGMLTATLAVVFVPVFFVMVMGVVERLRPGKSSKAQAEKAQVHE</sequence>
<dbReference type="NCBIfam" id="NF000282">
    <property type="entry name" value="RND_permease_1"/>
    <property type="match status" value="1"/>
</dbReference>
<dbReference type="SUPFAM" id="SSF82866">
    <property type="entry name" value="Multidrug efflux transporter AcrB transmembrane domain"/>
    <property type="match status" value="2"/>
</dbReference>
<dbReference type="SUPFAM" id="SSF82714">
    <property type="entry name" value="Multidrug efflux transporter AcrB TolC docking domain, DN and DC subdomains"/>
    <property type="match status" value="2"/>
</dbReference>
<dbReference type="PROSITE" id="PS50156">
    <property type="entry name" value="SSD"/>
    <property type="match status" value="1"/>
</dbReference>
<protein>
    <recommendedName>
        <fullName evidence="9">Efflux pump membrane transporter</fullName>
    </recommendedName>
</protein>
<evidence type="ECO:0000313" key="11">
    <source>
        <dbReference type="EMBL" id="KFE47112.1"/>
    </source>
</evidence>
<comment type="caution">
    <text evidence="11">The sequence shown here is derived from an EMBL/GenBank/DDBJ whole genome shotgun (WGS) entry which is preliminary data.</text>
</comment>
<evidence type="ECO:0000256" key="6">
    <source>
        <dbReference type="ARBA" id="ARBA00022692"/>
    </source>
</evidence>
<dbReference type="Proteomes" id="UP000028643">
    <property type="component" value="Unassembled WGS sequence"/>
</dbReference>
<dbReference type="Gene3D" id="3.30.70.1440">
    <property type="entry name" value="Multidrug efflux transporter AcrB pore domain"/>
    <property type="match status" value="1"/>
</dbReference>
<keyword evidence="6 9" id="KW-0812">Transmembrane</keyword>
<dbReference type="Gene3D" id="3.30.70.1320">
    <property type="entry name" value="Multidrug efflux transporter AcrB pore domain like"/>
    <property type="match status" value="1"/>
</dbReference>
<organism evidence="11 12">
    <name type="scientific">Pseudomonas syringae</name>
    <dbReference type="NCBI Taxonomy" id="317"/>
    <lineage>
        <taxon>Bacteria</taxon>
        <taxon>Pseudomonadati</taxon>
        <taxon>Pseudomonadota</taxon>
        <taxon>Gammaproteobacteria</taxon>
        <taxon>Pseudomonadales</taxon>
        <taxon>Pseudomonadaceae</taxon>
        <taxon>Pseudomonas</taxon>
    </lineage>
</organism>
<dbReference type="FunFam" id="1.20.1640.10:FF:000001">
    <property type="entry name" value="Efflux pump membrane transporter"/>
    <property type="match status" value="1"/>
</dbReference>
<evidence type="ECO:0000256" key="3">
    <source>
        <dbReference type="ARBA" id="ARBA00022448"/>
    </source>
</evidence>
<feature type="domain" description="SSD" evidence="10">
    <location>
        <begin position="369"/>
        <end position="494"/>
    </location>
</feature>
<evidence type="ECO:0000259" key="10">
    <source>
        <dbReference type="PROSITE" id="PS50156"/>
    </source>
</evidence>
<dbReference type="GO" id="GO:0042910">
    <property type="term" value="F:xenobiotic transmembrane transporter activity"/>
    <property type="evidence" value="ECO:0007669"/>
    <property type="project" value="TreeGrafter"/>
</dbReference>
<keyword evidence="5 9" id="KW-0997">Cell inner membrane</keyword>
<feature type="transmembrane region" description="Helical" evidence="9">
    <location>
        <begin position="968"/>
        <end position="988"/>
    </location>
</feature>
<feature type="transmembrane region" description="Helical" evidence="9">
    <location>
        <begin position="469"/>
        <end position="496"/>
    </location>
</feature>
<dbReference type="PANTHER" id="PTHR32063:SF10">
    <property type="entry name" value="EFFLUX PUMP MEMBRANE TRANSPORTER"/>
    <property type="match status" value="1"/>
</dbReference>
<dbReference type="SUPFAM" id="SSF82693">
    <property type="entry name" value="Multidrug efflux transporter AcrB pore domain, PN1, PN2, PC1 and PC2 subdomains"/>
    <property type="match status" value="3"/>
</dbReference>
<keyword evidence="8 9" id="KW-0472">Membrane</keyword>
<evidence type="ECO:0000256" key="4">
    <source>
        <dbReference type="ARBA" id="ARBA00022475"/>
    </source>
</evidence>
<dbReference type="GO" id="GO:0015562">
    <property type="term" value="F:efflux transmembrane transporter activity"/>
    <property type="evidence" value="ECO:0007669"/>
    <property type="project" value="InterPro"/>
</dbReference>
<dbReference type="RefSeq" id="WP_047578110.1">
    <property type="nucleotide sequence ID" value="NZ_JPQT01000130.1"/>
</dbReference>
<accession>A0A085UV99</accession>
<dbReference type="GO" id="GO:0005886">
    <property type="term" value="C:plasma membrane"/>
    <property type="evidence" value="ECO:0007669"/>
    <property type="project" value="UniProtKB-SubCell"/>
</dbReference>
<name>A0A085UV99_PSESX</name>
<feature type="transmembrane region" description="Helical" evidence="9">
    <location>
        <begin position="391"/>
        <end position="412"/>
    </location>
</feature>
<dbReference type="GO" id="GO:0009636">
    <property type="term" value="P:response to toxic substance"/>
    <property type="evidence" value="ECO:0007669"/>
    <property type="project" value="UniProtKB-ARBA"/>
</dbReference>
<dbReference type="InterPro" id="IPR004764">
    <property type="entry name" value="MdtF-like"/>
</dbReference>
<feature type="transmembrane region" description="Helical" evidence="9">
    <location>
        <begin position="365"/>
        <end position="385"/>
    </location>
</feature>
<dbReference type="PANTHER" id="PTHR32063">
    <property type="match status" value="1"/>
</dbReference>